<sequence>MKQLPDKIVHQMVDFLNDASDFPTLLNSSLVCHIWNVICRPKAFHTVVVRSQNLHARLGFLHFTAPHLSKHIVELTLQWDDCVLTTPEWIPDCLLRLKSLRALRLKNCRSKPPPMVPAPFAMGILSLISSVPLEALYLESWSFLEDASDLLHILSCCSATLEDLFIQKTAYDHGTIVAASAEQRVSSTMRLEALRSLRLFEWIGDTPLPSTDLIECPNLEHLEVTRTHAGPWDIPSWIPAELSELVLRVEPGTWMPGLGTSIRPSQLTIEIINQGYSVATYLEVMEWVEDCIDHHIPFPDLLRYLTVKINTYPRSLGPDHSPELEDYVAMSAALQQIHEGLNLECITVNIVYPPDEGDTRVDAVDRALERTKLDVVFSQLVDTGLFHVTFEWSDGHERTLLQHVFQHLELDIAALGFGRRH</sequence>
<dbReference type="InterPro" id="IPR032675">
    <property type="entry name" value="LRR_dom_sf"/>
</dbReference>
<dbReference type="HOGENOM" id="CLU_039084_0_0_1"/>
<reference evidence="2" key="1">
    <citation type="journal article" date="2014" name="Proc. Natl. Acad. Sci. U.S.A.">
        <title>Extensive sampling of basidiomycete genomes demonstrates inadequacy of the white-rot/brown-rot paradigm for wood decay fungi.</title>
        <authorList>
            <person name="Riley R."/>
            <person name="Salamov A.A."/>
            <person name="Brown D.W."/>
            <person name="Nagy L.G."/>
            <person name="Floudas D."/>
            <person name="Held B.W."/>
            <person name="Levasseur A."/>
            <person name="Lombard V."/>
            <person name="Morin E."/>
            <person name="Otillar R."/>
            <person name="Lindquist E.A."/>
            <person name="Sun H."/>
            <person name="LaButti K.M."/>
            <person name="Schmutz J."/>
            <person name="Jabbour D."/>
            <person name="Luo H."/>
            <person name="Baker S.E."/>
            <person name="Pisabarro A.G."/>
            <person name="Walton J.D."/>
            <person name="Blanchette R.A."/>
            <person name="Henrissat B."/>
            <person name="Martin F."/>
            <person name="Cullen D."/>
            <person name="Hibbett D.S."/>
            <person name="Grigoriev I.V."/>
        </authorList>
    </citation>
    <scope>NUCLEOTIDE SEQUENCE [LARGE SCALE GENOMIC DNA]</scope>
    <source>
        <strain evidence="2">PC15</strain>
    </source>
</reference>
<accession>A0A067NQH5</accession>
<dbReference type="InParanoid" id="A0A067NQH5"/>
<evidence type="ECO:0008006" key="3">
    <source>
        <dbReference type="Google" id="ProtNLM"/>
    </source>
</evidence>
<gene>
    <name evidence="1" type="ORF">PLEOSDRAFT_1106764</name>
</gene>
<evidence type="ECO:0000313" key="1">
    <source>
        <dbReference type="EMBL" id="KDQ25871.1"/>
    </source>
</evidence>
<dbReference type="VEuPathDB" id="FungiDB:PLEOSDRAFT_1106764"/>
<dbReference type="Gene3D" id="3.80.10.10">
    <property type="entry name" value="Ribonuclease Inhibitor"/>
    <property type="match status" value="1"/>
</dbReference>
<dbReference type="Proteomes" id="UP000027073">
    <property type="component" value="Unassembled WGS sequence"/>
</dbReference>
<organism evidence="1 2">
    <name type="scientific">Pleurotus ostreatus (strain PC15)</name>
    <name type="common">Oyster mushroom</name>
    <dbReference type="NCBI Taxonomy" id="1137138"/>
    <lineage>
        <taxon>Eukaryota</taxon>
        <taxon>Fungi</taxon>
        <taxon>Dikarya</taxon>
        <taxon>Basidiomycota</taxon>
        <taxon>Agaricomycotina</taxon>
        <taxon>Agaricomycetes</taxon>
        <taxon>Agaricomycetidae</taxon>
        <taxon>Agaricales</taxon>
        <taxon>Pleurotineae</taxon>
        <taxon>Pleurotaceae</taxon>
        <taxon>Pleurotus</taxon>
    </lineage>
</organism>
<dbReference type="EMBL" id="KL198010">
    <property type="protein sequence ID" value="KDQ25871.1"/>
    <property type="molecule type" value="Genomic_DNA"/>
</dbReference>
<name>A0A067NQH5_PLEO1</name>
<evidence type="ECO:0000313" key="2">
    <source>
        <dbReference type="Proteomes" id="UP000027073"/>
    </source>
</evidence>
<dbReference type="SUPFAM" id="SSF52047">
    <property type="entry name" value="RNI-like"/>
    <property type="match status" value="1"/>
</dbReference>
<proteinExistence type="predicted"/>
<protein>
    <recommendedName>
        <fullName evidence="3">F-box domain-containing protein</fullName>
    </recommendedName>
</protein>
<dbReference type="AlphaFoldDB" id="A0A067NQH5"/>